<keyword evidence="1" id="KW-0456">Lyase</keyword>
<dbReference type="SUPFAM" id="SSF51556">
    <property type="entry name" value="Metallo-dependent hydrolases"/>
    <property type="match status" value="1"/>
</dbReference>
<dbReference type="Gene3D" id="3.20.20.140">
    <property type="entry name" value="Metal-dependent hydrolases"/>
    <property type="match status" value="1"/>
</dbReference>
<dbReference type="EMBL" id="AP014940">
    <property type="protein sequence ID" value="BAV97918.1"/>
    <property type="molecule type" value="Genomic_DNA"/>
</dbReference>
<dbReference type="GO" id="GO:0016787">
    <property type="term" value="F:hydrolase activity"/>
    <property type="evidence" value="ECO:0007669"/>
    <property type="project" value="InterPro"/>
</dbReference>
<dbReference type="KEGG" id="lem:LEN_2431"/>
<evidence type="ECO:0000259" key="3">
    <source>
        <dbReference type="Pfam" id="PF04909"/>
    </source>
</evidence>
<reference evidence="4 5" key="1">
    <citation type="journal article" date="2017" name="DNA Res.">
        <title>Complete genome sequence and expression profile of the commercial lytic enzyme producer Lysobacter enzymogenes M497-1.</title>
        <authorList>
            <person name="Takami H."/>
            <person name="Toyoda A."/>
            <person name="Uchiyama I."/>
            <person name="Itoh T."/>
            <person name="Takaki Y."/>
            <person name="Arai W."/>
            <person name="Nishi S."/>
            <person name="Kawai M."/>
            <person name="Shinya K."/>
            <person name="Ikeda H."/>
        </authorList>
    </citation>
    <scope>NUCLEOTIDE SEQUENCE [LARGE SCALE GENOMIC DNA]</scope>
    <source>
        <strain evidence="4 5">M497-1</strain>
    </source>
</reference>
<dbReference type="InterPro" id="IPR032466">
    <property type="entry name" value="Metal_Hydrolase"/>
</dbReference>
<dbReference type="RefSeq" id="WP_096378162.1">
    <property type="nucleotide sequence ID" value="NZ_AP014940.1"/>
</dbReference>
<feature type="signal peptide" evidence="2">
    <location>
        <begin position="1"/>
        <end position="21"/>
    </location>
</feature>
<dbReference type="Proteomes" id="UP000218824">
    <property type="component" value="Chromosome"/>
</dbReference>
<dbReference type="PANTHER" id="PTHR21240">
    <property type="entry name" value="2-AMINO-3-CARBOXYLMUCONATE-6-SEMIALDEHYDE DECARBOXYLASE"/>
    <property type="match status" value="1"/>
</dbReference>
<dbReference type="GO" id="GO:0019748">
    <property type="term" value="P:secondary metabolic process"/>
    <property type="evidence" value="ECO:0007669"/>
    <property type="project" value="TreeGrafter"/>
</dbReference>
<name>A0AAU9AJI8_LYSEN</name>
<gene>
    <name evidence="4" type="ORF">LEN_2431</name>
</gene>
<feature type="domain" description="Amidohydrolase-related" evidence="3">
    <location>
        <begin position="31"/>
        <end position="286"/>
    </location>
</feature>
<sequence length="287" mass="31418">MRLTFVLIVWSLAIAPALASAAPAPKTPVFDVHAHLREGEASLKTYEAEVSGAKLELAGFAGMWFGGPHQALQGDPAAVRQANDAHLALAAKHPEMLPVATVHPYDGQAALDELARVASLGVKVLKLHPHTQKFDASDPRVLKLVRKAGEVDVVVLFDNANILPGDSERLFNLAVQAPKTRFIFAHIGGMNFRFWNMLALARTAKDFFADNIFFDISATAVLVADSPIEEEFVWTLRNVGIDQVLLGSDYPQLPLSRAVDALDRLDLSDEEKEKIRIGNARRLFGLR</sequence>
<organism evidence="4 5">
    <name type="scientific">Lysobacter enzymogenes</name>
    <dbReference type="NCBI Taxonomy" id="69"/>
    <lineage>
        <taxon>Bacteria</taxon>
        <taxon>Pseudomonadati</taxon>
        <taxon>Pseudomonadota</taxon>
        <taxon>Gammaproteobacteria</taxon>
        <taxon>Lysobacterales</taxon>
        <taxon>Lysobacteraceae</taxon>
        <taxon>Lysobacter</taxon>
    </lineage>
</organism>
<evidence type="ECO:0000313" key="5">
    <source>
        <dbReference type="Proteomes" id="UP000218824"/>
    </source>
</evidence>
<feature type="chain" id="PRO_5043941905" description="Amidohydrolase-related domain-containing protein" evidence="2">
    <location>
        <begin position="22"/>
        <end position="287"/>
    </location>
</feature>
<proteinExistence type="predicted"/>
<dbReference type="GO" id="GO:0016831">
    <property type="term" value="F:carboxy-lyase activity"/>
    <property type="evidence" value="ECO:0007669"/>
    <property type="project" value="InterPro"/>
</dbReference>
<evidence type="ECO:0000256" key="2">
    <source>
        <dbReference type="SAM" id="SignalP"/>
    </source>
</evidence>
<accession>A0AAU9AJI8</accession>
<keyword evidence="2" id="KW-0732">Signal</keyword>
<protein>
    <recommendedName>
        <fullName evidence="3">Amidohydrolase-related domain-containing protein</fullName>
    </recommendedName>
</protein>
<dbReference type="InterPro" id="IPR006680">
    <property type="entry name" value="Amidohydro-rel"/>
</dbReference>
<evidence type="ECO:0000313" key="4">
    <source>
        <dbReference type="EMBL" id="BAV97918.1"/>
    </source>
</evidence>
<dbReference type="GO" id="GO:0005737">
    <property type="term" value="C:cytoplasm"/>
    <property type="evidence" value="ECO:0007669"/>
    <property type="project" value="TreeGrafter"/>
</dbReference>
<dbReference type="Pfam" id="PF04909">
    <property type="entry name" value="Amidohydro_2"/>
    <property type="match status" value="1"/>
</dbReference>
<evidence type="ECO:0000256" key="1">
    <source>
        <dbReference type="ARBA" id="ARBA00023239"/>
    </source>
</evidence>
<dbReference type="AlphaFoldDB" id="A0AAU9AJI8"/>
<dbReference type="PANTHER" id="PTHR21240:SF28">
    <property type="entry name" value="ISO-OROTATE DECARBOXYLASE (EUROFUNG)"/>
    <property type="match status" value="1"/>
</dbReference>
<dbReference type="GeneID" id="83064288"/>
<dbReference type="InterPro" id="IPR032465">
    <property type="entry name" value="ACMSD"/>
</dbReference>